<keyword evidence="1" id="KW-0472">Membrane</keyword>
<dbReference type="Gramene" id="KCW46470">
    <property type="protein sequence ID" value="KCW46470"/>
    <property type="gene ID" value="EUGRSUZ_K00298"/>
</dbReference>
<sequence length="74" mass="8500">MCLLDVPCASLFAASASATPIILRLCISCFLQWRLEEEFSYAPLSSIWMMVIVPVHITLWLSLFLLLWLCHWDA</sequence>
<name>A0A058ZZI1_EUCGR</name>
<dbReference type="EMBL" id="KK198763">
    <property type="protein sequence ID" value="KCW46470.1"/>
    <property type="molecule type" value="Genomic_DNA"/>
</dbReference>
<accession>A0A058ZZI1</accession>
<reference evidence="2" key="1">
    <citation type="submission" date="2013-07" db="EMBL/GenBank/DDBJ databases">
        <title>The genome of Eucalyptus grandis.</title>
        <authorList>
            <person name="Schmutz J."/>
            <person name="Hayes R."/>
            <person name="Myburg A."/>
            <person name="Tuskan G."/>
            <person name="Grattapaglia D."/>
            <person name="Rokhsar D.S."/>
        </authorList>
    </citation>
    <scope>NUCLEOTIDE SEQUENCE</scope>
    <source>
        <tissue evidence="2">Leaf extractions</tissue>
    </source>
</reference>
<keyword evidence="1" id="KW-0812">Transmembrane</keyword>
<dbReference type="InParanoid" id="A0A058ZZI1"/>
<protein>
    <submittedName>
        <fullName evidence="2">Uncharacterized protein</fullName>
    </submittedName>
</protein>
<keyword evidence="1" id="KW-1133">Transmembrane helix</keyword>
<gene>
    <name evidence="2" type="ORF">EUGRSUZ_K00298</name>
</gene>
<feature type="transmembrane region" description="Helical" evidence="1">
    <location>
        <begin position="42"/>
        <end position="69"/>
    </location>
</feature>
<organism evidence="2">
    <name type="scientific">Eucalyptus grandis</name>
    <name type="common">Flooded gum</name>
    <dbReference type="NCBI Taxonomy" id="71139"/>
    <lineage>
        <taxon>Eukaryota</taxon>
        <taxon>Viridiplantae</taxon>
        <taxon>Streptophyta</taxon>
        <taxon>Embryophyta</taxon>
        <taxon>Tracheophyta</taxon>
        <taxon>Spermatophyta</taxon>
        <taxon>Magnoliopsida</taxon>
        <taxon>eudicotyledons</taxon>
        <taxon>Gunneridae</taxon>
        <taxon>Pentapetalae</taxon>
        <taxon>rosids</taxon>
        <taxon>malvids</taxon>
        <taxon>Myrtales</taxon>
        <taxon>Myrtaceae</taxon>
        <taxon>Myrtoideae</taxon>
        <taxon>Eucalypteae</taxon>
        <taxon>Eucalyptus</taxon>
    </lineage>
</organism>
<evidence type="ECO:0000256" key="1">
    <source>
        <dbReference type="SAM" id="Phobius"/>
    </source>
</evidence>
<evidence type="ECO:0000313" key="2">
    <source>
        <dbReference type="EMBL" id="KCW46470.1"/>
    </source>
</evidence>
<dbReference type="AlphaFoldDB" id="A0A058ZZI1"/>
<proteinExistence type="predicted"/>